<dbReference type="Proteomes" id="UP000283090">
    <property type="component" value="Unassembled WGS sequence"/>
</dbReference>
<keyword evidence="2" id="KW-1185">Reference proteome</keyword>
<dbReference type="EMBL" id="SAEB01000009">
    <property type="protein sequence ID" value="RVD82941.1"/>
    <property type="molecule type" value="Genomic_DNA"/>
</dbReference>
<dbReference type="VEuPathDB" id="FungiDB:DFL_007349"/>
<dbReference type="AlphaFoldDB" id="A0A436ZVG2"/>
<evidence type="ECO:0000313" key="2">
    <source>
        <dbReference type="Proteomes" id="UP000283090"/>
    </source>
</evidence>
<dbReference type="RefSeq" id="XP_067488485.1">
    <property type="nucleotide sequence ID" value="XM_067636917.1"/>
</dbReference>
<comment type="caution">
    <text evidence="1">The sequence shown here is derived from an EMBL/GenBank/DDBJ whole genome shotgun (WGS) entry which is preliminary data.</text>
</comment>
<sequence length="180" mass="20581">MSPLSCVVMISSRDTQQQHAVFYAKTNHHEKYYIFFFPHQLFSLSLLLSPHHLIPITNTHIQTPRLVVNDAARMCPRRDIRLKPSARSGTPLRIYGIVGDCDVRFNLSVVSDIFLSVRNQLATPYLTVLMITTSCTEVGERLEYWPSMMQESSAPMRSCYDPKWTCLCSITLPADLPNIF</sequence>
<proteinExistence type="predicted"/>
<accession>A0A436ZVG2</accession>
<organism evidence="1 2">
    <name type="scientific">Arthrobotrys flagrans</name>
    <name type="common">Nematode-trapping fungus</name>
    <name type="synonym">Trichothecium flagrans</name>
    <dbReference type="NCBI Taxonomy" id="97331"/>
    <lineage>
        <taxon>Eukaryota</taxon>
        <taxon>Fungi</taxon>
        <taxon>Dikarya</taxon>
        <taxon>Ascomycota</taxon>
        <taxon>Pezizomycotina</taxon>
        <taxon>Orbiliomycetes</taxon>
        <taxon>Orbiliales</taxon>
        <taxon>Orbiliaceae</taxon>
        <taxon>Arthrobotrys</taxon>
    </lineage>
</organism>
<protein>
    <submittedName>
        <fullName evidence="1">Uncharacterized protein</fullName>
    </submittedName>
</protein>
<dbReference type="GeneID" id="93589660"/>
<reference evidence="1 2" key="1">
    <citation type="submission" date="2019-01" db="EMBL/GenBank/DDBJ databases">
        <title>Intercellular communication is required for trap formation in the nematode-trapping fungus Duddingtonia flagrans.</title>
        <authorList>
            <person name="Youssar L."/>
            <person name="Wernet V."/>
            <person name="Hensel N."/>
            <person name="Hildebrandt H.-G."/>
            <person name="Fischer R."/>
        </authorList>
    </citation>
    <scope>NUCLEOTIDE SEQUENCE [LARGE SCALE GENOMIC DNA]</scope>
    <source>
        <strain evidence="1 2">CBS H-5679</strain>
    </source>
</reference>
<name>A0A436ZVG2_ARTFL</name>
<gene>
    <name evidence="1" type="ORF">DFL_007349</name>
</gene>
<evidence type="ECO:0000313" key="1">
    <source>
        <dbReference type="EMBL" id="RVD82941.1"/>
    </source>
</evidence>